<proteinExistence type="predicted"/>
<dbReference type="EMBL" id="CP146203">
    <property type="protein sequence ID" value="XBH23044.1"/>
    <property type="molecule type" value="Genomic_DNA"/>
</dbReference>
<evidence type="ECO:0000313" key="1">
    <source>
        <dbReference type="EMBL" id="XBH23044.1"/>
    </source>
</evidence>
<sequence>MAGLDDLVNKAKDLVSGDKGAKGGSESIIDKVKKVATDERIDQVSEQIQKVTPDALDGKVQSIAEQAKKIN</sequence>
<name>A0AAU7DYE8_9MICO</name>
<reference evidence="1" key="1">
    <citation type="submission" date="2024-02" db="EMBL/GenBank/DDBJ databases">
        <title>Tomenella chthoni gen. nov. sp. nov., a member of the family Jonesiaceae isolated from bat guano.</title>
        <authorList>
            <person name="Miller S.L."/>
            <person name="King J."/>
            <person name="Sankaranarayanan K."/>
            <person name="Lawson P.A."/>
        </authorList>
    </citation>
    <scope>NUCLEOTIDE SEQUENCE</scope>
    <source>
        <strain evidence="1">BS-20</strain>
    </source>
</reference>
<gene>
    <name evidence="1" type="ORF">V5R04_07480</name>
</gene>
<evidence type="ECO:0008006" key="2">
    <source>
        <dbReference type="Google" id="ProtNLM"/>
    </source>
</evidence>
<protein>
    <recommendedName>
        <fullName evidence="2">Antitoxin</fullName>
    </recommendedName>
</protein>
<accession>A0AAU7DYE8</accession>
<dbReference type="AlphaFoldDB" id="A0AAU7DYE8"/>
<organism evidence="1">
    <name type="scientific">Jonesiaceae bacterium BS-20</name>
    <dbReference type="NCBI Taxonomy" id="3120821"/>
    <lineage>
        <taxon>Bacteria</taxon>
        <taxon>Bacillati</taxon>
        <taxon>Actinomycetota</taxon>
        <taxon>Actinomycetes</taxon>
        <taxon>Micrococcales</taxon>
        <taxon>Jonesiaceae</taxon>
    </lineage>
</organism>